<dbReference type="InterPro" id="IPR001763">
    <property type="entry name" value="Rhodanese-like_dom"/>
</dbReference>
<dbReference type="eggNOG" id="COG0607">
    <property type="taxonomic scope" value="Bacteria"/>
</dbReference>
<feature type="domain" description="Rhodanese" evidence="1">
    <location>
        <begin position="25"/>
        <end position="113"/>
    </location>
</feature>
<dbReference type="PROSITE" id="PS50206">
    <property type="entry name" value="RHODANESE_3"/>
    <property type="match status" value="1"/>
</dbReference>
<dbReference type="Proteomes" id="UP000000263">
    <property type="component" value="Chromosome"/>
</dbReference>
<dbReference type="KEGG" id="rca:Rcas_1502"/>
<evidence type="ECO:0000313" key="2">
    <source>
        <dbReference type="EMBL" id="ABU57596.1"/>
    </source>
</evidence>
<dbReference type="InterPro" id="IPR050229">
    <property type="entry name" value="GlpE_sulfurtransferase"/>
</dbReference>
<dbReference type="SUPFAM" id="SSF52821">
    <property type="entry name" value="Rhodanese/Cell cycle control phosphatase"/>
    <property type="match status" value="1"/>
</dbReference>
<dbReference type="OrthoDB" id="9800872at2"/>
<keyword evidence="3" id="KW-1185">Reference proteome</keyword>
<dbReference type="PANTHER" id="PTHR43031:SF1">
    <property type="entry name" value="PYRIDINE NUCLEOTIDE-DISULPHIDE OXIDOREDUCTASE"/>
    <property type="match status" value="1"/>
</dbReference>
<dbReference type="CDD" id="cd00158">
    <property type="entry name" value="RHOD"/>
    <property type="match status" value="1"/>
</dbReference>
<organism evidence="2 3">
    <name type="scientific">Roseiflexus castenholzii (strain DSM 13941 / HLO8)</name>
    <dbReference type="NCBI Taxonomy" id="383372"/>
    <lineage>
        <taxon>Bacteria</taxon>
        <taxon>Bacillati</taxon>
        <taxon>Chloroflexota</taxon>
        <taxon>Chloroflexia</taxon>
        <taxon>Chloroflexales</taxon>
        <taxon>Roseiflexineae</taxon>
        <taxon>Roseiflexaceae</taxon>
        <taxon>Roseiflexus</taxon>
    </lineage>
</organism>
<evidence type="ECO:0000313" key="3">
    <source>
        <dbReference type="Proteomes" id="UP000000263"/>
    </source>
</evidence>
<dbReference type="AlphaFoldDB" id="A7NJC6"/>
<dbReference type="PANTHER" id="PTHR43031">
    <property type="entry name" value="FAD-DEPENDENT OXIDOREDUCTASE"/>
    <property type="match status" value="1"/>
</dbReference>
<dbReference type="Gene3D" id="3.40.250.10">
    <property type="entry name" value="Rhodanese-like domain"/>
    <property type="match status" value="1"/>
</dbReference>
<name>A7NJC6_ROSCS</name>
<dbReference type="Pfam" id="PF00581">
    <property type="entry name" value="Rhodanese"/>
    <property type="match status" value="1"/>
</dbReference>
<dbReference type="SMART" id="SM00450">
    <property type="entry name" value="RHOD"/>
    <property type="match status" value="1"/>
</dbReference>
<dbReference type="RefSeq" id="WP_012120024.1">
    <property type="nucleotide sequence ID" value="NC_009767.1"/>
</dbReference>
<dbReference type="HOGENOM" id="CLU_089574_13_3_0"/>
<sequence>MFNFFRPQPRHDEITPTEVQQRLARGDRLYLLDVREREEYVEAHIPDSVLIPLGQLSRKLSSIPKDATIIAICRSGNRSGVAADMLRRAGYGDVLNLRGGIIAWVRAGLPVVA</sequence>
<evidence type="ECO:0000259" key="1">
    <source>
        <dbReference type="PROSITE" id="PS50206"/>
    </source>
</evidence>
<dbReference type="InterPro" id="IPR036873">
    <property type="entry name" value="Rhodanese-like_dom_sf"/>
</dbReference>
<gene>
    <name evidence="2" type="ordered locus">Rcas_1502</name>
</gene>
<protein>
    <submittedName>
        <fullName evidence="2">Rhodanese domain protein</fullName>
    </submittedName>
</protein>
<accession>A7NJC6</accession>
<dbReference type="STRING" id="383372.Rcas_1502"/>
<reference evidence="2 3" key="1">
    <citation type="submission" date="2007-08" db="EMBL/GenBank/DDBJ databases">
        <title>Complete sequence of Roseiflexus castenholzii DSM 13941.</title>
        <authorList>
            <consortium name="US DOE Joint Genome Institute"/>
            <person name="Copeland A."/>
            <person name="Lucas S."/>
            <person name="Lapidus A."/>
            <person name="Barry K."/>
            <person name="Glavina del Rio T."/>
            <person name="Dalin E."/>
            <person name="Tice H."/>
            <person name="Pitluck S."/>
            <person name="Thompson L.S."/>
            <person name="Brettin T."/>
            <person name="Bruce D."/>
            <person name="Detter J.C."/>
            <person name="Han C."/>
            <person name="Tapia R."/>
            <person name="Schmutz J."/>
            <person name="Larimer F."/>
            <person name="Land M."/>
            <person name="Hauser L."/>
            <person name="Kyrpides N."/>
            <person name="Mikhailova N."/>
            <person name="Bryant D.A."/>
            <person name="Hanada S."/>
            <person name="Tsukatani Y."/>
            <person name="Richardson P."/>
        </authorList>
    </citation>
    <scope>NUCLEOTIDE SEQUENCE [LARGE SCALE GENOMIC DNA]</scope>
    <source>
        <strain evidence="3">DSM 13941 / HLO8</strain>
    </source>
</reference>
<dbReference type="EMBL" id="CP000804">
    <property type="protein sequence ID" value="ABU57596.1"/>
    <property type="molecule type" value="Genomic_DNA"/>
</dbReference>
<proteinExistence type="predicted"/>